<dbReference type="PANTHER" id="PTHR43235:SF1">
    <property type="entry name" value="GLUTAMINE AMIDOTRANSFERASE PB2B2.05-RELATED"/>
    <property type="match status" value="1"/>
</dbReference>
<comment type="function">
    <text evidence="3">Involved in the breakdown of putrescine via hydrolysis of the gamma-glutamyl linkage of gamma-glutamyl-gamma-aminobutyrate.</text>
</comment>
<comment type="pathway">
    <text evidence="4">Amine and polyamine degradation; putrescine degradation; 4-aminobutanoate from putrescine: step 4/4.</text>
</comment>
<geneLocation type="plasmid" evidence="6 7">
    <name>megaplasmid</name>
</geneLocation>
<reference evidence="7" key="1">
    <citation type="journal article" date="2010" name="PLoS ONE">
        <title>The complete genome sequence of Cupriavidus metallidurans strain CH34, a master survivalist in harsh and anthropogenic environments.</title>
        <authorList>
            <person name="Janssen P.J."/>
            <person name="Van Houdt R."/>
            <person name="Moors H."/>
            <person name="Monsieurs P."/>
            <person name="Morin N."/>
            <person name="Michaux A."/>
            <person name="Benotmane M.A."/>
            <person name="Leys N."/>
            <person name="Vallaeys T."/>
            <person name="Lapidus A."/>
            <person name="Monchy S."/>
            <person name="Medigue C."/>
            <person name="Taghavi S."/>
            <person name="McCorkle S."/>
            <person name="Dunn J."/>
            <person name="van der Lelie D."/>
            <person name="Mergeay M."/>
        </authorList>
    </citation>
    <scope>NUCLEOTIDE SEQUENCE [LARGE SCALE GENOMIC DNA]</scope>
    <source>
        <strain evidence="7">ATCC 43123 / DSM 2839 / NBRC 102507 / CH34</strain>
    </source>
</reference>
<comment type="similarity">
    <text evidence="1">Belongs to the peptidase C26 family.</text>
</comment>
<evidence type="ECO:0000256" key="5">
    <source>
        <dbReference type="ARBA" id="ARBA00066788"/>
    </source>
</evidence>
<proteinExistence type="inferred from homology"/>
<dbReference type="EC" id="3.5.1.94" evidence="5"/>
<dbReference type="KEGG" id="rme:Rmet_5760"/>
<evidence type="ECO:0000313" key="7">
    <source>
        <dbReference type="Proteomes" id="UP000002429"/>
    </source>
</evidence>
<dbReference type="InterPro" id="IPR011697">
    <property type="entry name" value="Peptidase_C26"/>
</dbReference>
<dbReference type="InterPro" id="IPR044668">
    <property type="entry name" value="PuuD-like"/>
</dbReference>
<accession>Q1LB57</accession>
<dbReference type="InterPro" id="IPR029062">
    <property type="entry name" value="Class_I_gatase-like"/>
</dbReference>
<dbReference type="GO" id="GO:0005829">
    <property type="term" value="C:cytosol"/>
    <property type="evidence" value="ECO:0007669"/>
    <property type="project" value="TreeGrafter"/>
</dbReference>
<evidence type="ECO:0000313" key="6">
    <source>
        <dbReference type="EMBL" id="ABF12619.1"/>
    </source>
</evidence>
<dbReference type="SUPFAM" id="SSF52317">
    <property type="entry name" value="Class I glutamine amidotransferase-like"/>
    <property type="match status" value="1"/>
</dbReference>
<dbReference type="FunFam" id="3.40.50.880:FF:000030">
    <property type="entry name" value="Gamma-glutamyl-gamma-aminobutyrate hydrolase PuuD"/>
    <property type="match status" value="1"/>
</dbReference>
<protein>
    <recommendedName>
        <fullName evidence="5">gamma-glutamyl-gamma-aminobutyrate hydrolase</fullName>
        <ecNumber evidence="5">3.5.1.94</ecNumber>
    </recommendedName>
</protein>
<evidence type="ECO:0000256" key="4">
    <source>
        <dbReference type="ARBA" id="ARBA00060634"/>
    </source>
</evidence>
<evidence type="ECO:0000256" key="2">
    <source>
        <dbReference type="ARBA" id="ARBA00052718"/>
    </source>
</evidence>
<dbReference type="GO" id="GO:0033969">
    <property type="term" value="F:gamma-glutamyl-gamma-aminobutyrate hydrolase activity"/>
    <property type="evidence" value="ECO:0007669"/>
    <property type="project" value="UniProtKB-EC"/>
</dbReference>
<dbReference type="RefSeq" id="WP_011520158.1">
    <property type="nucleotide sequence ID" value="NC_007974.2"/>
</dbReference>
<dbReference type="CDD" id="cd01745">
    <property type="entry name" value="GATase1_2"/>
    <property type="match status" value="1"/>
</dbReference>
<gene>
    <name evidence="6" type="ordered locus">Rmet_5760</name>
</gene>
<name>Q1LB57_CUPMC</name>
<evidence type="ECO:0000256" key="1">
    <source>
        <dbReference type="ARBA" id="ARBA00011083"/>
    </source>
</evidence>
<sequence length="267" mass="28452">MSSAPIQKSLLPVVAIITDRIDLHRHPAYSVLGGYVRAVSEIAGAQPLLLPACADAIDADTLIDTLDGIVLTGSPSNIAAERYGATPLPAMTCQDPHRDAAVFGLLPALIDAGVPILGICRGFQELNVLHGGTLERAVHAQPGRLDHREGDHDRPIQQWYDDSHDIHIVPGGWLAGIAGRSAAVNSLHHQGVERLGAGLRIEATAPDGLVEAFSLANAAQFTLAVQWHPEMRIDDCGLAKAIFSEFGRACGERRATRTRASRPTFPA</sequence>
<dbReference type="PROSITE" id="PS51273">
    <property type="entry name" value="GATASE_TYPE_1"/>
    <property type="match status" value="1"/>
</dbReference>
<evidence type="ECO:0000256" key="3">
    <source>
        <dbReference type="ARBA" id="ARBA00055068"/>
    </source>
</evidence>
<dbReference type="EMBL" id="CP000353">
    <property type="protein sequence ID" value="ABF12619.1"/>
    <property type="molecule type" value="Genomic_DNA"/>
</dbReference>
<organism evidence="6 7">
    <name type="scientific">Cupriavidus metallidurans (strain ATCC 43123 / DSM 2839 / NBRC 102507 / CH34)</name>
    <name type="common">Ralstonia metallidurans</name>
    <dbReference type="NCBI Taxonomy" id="266264"/>
    <lineage>
        <taxon>Bacteria</taxon>
        <taxon>Pseudomonadati</taxon>
        <taxon>Pseudomonadota</taxon>
        <taxon>Betaproteobacteria</taxon>
        <taxon>Burkholderiales</taxon>
        <taxon>Burkholderiaceae</taxon>
        <taxon>Cupriavidus</taxon>
    </lineage>
</organism>
<dbReference type="Gene3D" id="3.40.50.880">
    <property type="match status" value="1"/>
</dbReference>
<dbReference type="AlphaFoldDB" id="Q1LB57"/>
<dbReference type="Proteomes" id="UP000002429">
    <property type="component" value="Plasmid megaplasmid"/>
</dbReference>
<dbReference type="Pfam" id="PF07722">
    <property type="entry name" value="Peptidase_C26"/>
    <property type="match status" value="1"/>
</dbReference>
<dbReference type="HOGENOM" id="CLU_030756_0_0_4"/>
<dbReference type="PANTHER" id="PTHR43235">
    <property type="entry name" value="GLUTAMINE AMIDOTRANSFERASE PB2B2.05-RELATED"/>
    <property type="match status" value="1"/>
</dbReference>
<keyword evidence="7" id="KW-1185">Reference proteome</keyword>
<keyword evidence="6" id="KW-0614">Plasmid</keyword>
<dbReference type="GO" id="GO:0006598">
    <property type="term" value="P:polyamine catabolic process"/>
    <property type="evidence" value="ECO:0007669"/>
    <property type="project" value="TreeGrafter"/>
</dbReference>
<dbReference type="eggNOG" id="COG2071">
    <property type="taxonomic scope" value="Bacteria"/>
</dbReference>
<comment type="catalytic activity">
    <reaction evidence="2">
        <text>4-(gamma-L-glutamylamino)butanoate + H2O = 4-aminobutanoate + L-glutamate</text>
        <dbReference type="Rhea" id="RHEA:19737"/>
        <dbReference type="ChEBI" id="CHEBI:15377"/>
        <dbReference type="ChEBI" id="CHEBI:29985"/>
        <dbReference type="ChEBI" id="CHEBI:58800"/>
        <dbReference type="ChEBI" id="CHEBI:59888"/>
        <dbReference type="EC" id="3.5.1.94"/>
    </reaction>
</comment>